<keyword evidence="1" id="KW-0472">Membrane</keyword>
<dbReference type="RefSeq" id="WP_058519034.1">
    <property type="nucleotide sequence ID" value="NZ_CAAAIE010000001.1"/>
</dbReference>
<evidence type="ECO:0000313" key="3">
    <source>
        <dbReference type="Proteomes" id="UP000095229"/>
    </source>
</evidence>
<gene>
    <name evidence="2" type="ORF">lpari_01584</name>
</gene>
<keyword evidence="1" id="KW-1133">Transmembrane helix</keyword>
<feature type="transmembrane region" description="Helical" evidence="1">
    <location>
        <begin position="62"/>
        <end position="81"/>
    </location>
</feature>
<proteinExistence type="predicted"/>
<comment type="caution">
    <text evidence="2">The sequence shown here is derived from an EMBL/GenBank/DDBJ whole genome shotgun (WGS) entry which is preliminary data.</text>
</comment>
<dbReference type="Proteomes" id="UP000095229">
    <property type="component" value="Unassembled WGS sequence"/>
</dbReference>
<feature type="transmembrane region" description="Helical" evidence="1">
    <location>
        <begin position="36"/>
        <end position="56"/>
    </location>
</feature>
<keyword evidence="3" id="KW-1185">Reference proteome</keyword>
<sequence length="115" mass="12196">MLILAIVLFLAAVVCGFFLLTAILQDRPVNQKAKAFHGIFAGLGLLIMIVYMLTFMSGQPSLFIASLVILIGAAVGGLTLVTLARKVKKVPKLAVLVHPIIAIAGLIALIIYVMP</sequence>
<reference evidence="2 3" key="1">
    <citation type="submission" date="2016-02" db="EMBL/GenBank/DDBJ databases">
        <title>Secondary metabolites in Legionella.</title>
        <authorList>
            <person name="Tobias N.J."/>
            <person name="Bode H.B."/>
        </authorList>
    </citation>
    <scope>NUCLEOTIDE SEQUENCE [LARGE SCALE GENOMIC DNA]</scope>
    <source>
        <strain evidence="2 3">DSM 19216</strain>
    </source>
</reference>
<dbReference type="OrthoDB" id="5654033at2"/>
<accession>A0A1E5JSA2</accession>
<name>A0A1E5JSA2_9GAMM</name>
<feature type="transmembrane region" description="Helical" evidence="1">
    <location>
        <begin position="6"/>
        <end position="24"/>
    </location>
</feature>
<dbReference type="EMBL" id="LSOG01000049">
    <property type="protein sequence ID" value="OEH47416.1"/>
    <property type="molecule type" value="Genomic_DNA"/>
</dbReference>
<evidence type="ECO:0000313" key="2">
    <source>
        <dbReference type="EMBL" id="OEH47416.1"/>
    </source>
</evidence>
<evidence type="ECO:0000256" key="1">
    <source>
        <dbReference type="SAM" id="Phobius"/>
    </source>
</evidence>
<dbReference type="AlphaFoldDB" id="A0A1E5JSA2"/>
<protein>
    <submittedName>
        <fullName evidence="2">Uncharacterized protein</fullName>
    </submittedName>
</protein>
<keyword evidence="1" id="KW-0812">Transmembrane</keyword>
<feature type="transmembrane region" description="Helical" evidence="1">
    <location>
        <begin position="93"/>
        <end position="114"/>
    </location>
</feature>
<organism evidence="2 3">
    <name type="scientific">Legionella parisiensis</name>
    <dbReference type="NCBI Taxonomy" id="45071"/>
    <lineage>
        <taxon>Bacteria</taxon>
        <taxon>Pseudomonadati</taxon>
        <taxon>Pseudomonadota</taxon>
        <taxon>Gammaproteobacteria</taxon>
        <taxon>Legionellales</taxon>
        <taxon>Legionellaceae</taxon>
        <taxon>Legionella</taxon>
    </lineage>
</organism>
<dbReference type="PATRIC" id="fig|45071.6.peg.3735"/>